<comment type="similarity">
    <text evidence="10">Belongs to the prokaryotic AdoMetDC family. Type 1 subfamily.</text>
</comment>
<reference evidence="12 17" key="1">
    <citation type="journal article" date="2014" name="Genome Announc.">
        <title>Complete Genome Sequence of the Model Rhizosphere Strain Azospirillum brasilense Az39, Successfully Applied in Agriculture.</title>
        <authorList>
            <person name="Rivera D."/>
            <person name="Revale S."/>
            <person name="Molina R."/>
            <person name="Gualpa J."/>
            <person name="Puente M."/>
            <person name="Maroniche G."/>
            <person name="Paris G."/>
            <person name="Baker D."/>
            <person name="Clavijo B."/>
            <person name="McLay K."/>
            <person name="Spaepen S."/>
            <person name="Perticari A."/>
            <person name="Vazquez M."/>
            <person name="Wisniewski-Dye F."/>
            <person name="Watkins C."/>
            <person name="Martinez-Abarca F."/>
            <person name="Vanderleyden J."/>
            <person name="Cassan F."/>
        </authorList>
    </citation>
    <scope>NUCLEOTIDE SEQUENCE [LARGE SCALE GENOMIC DNA]</scope>
    <source>
        <strain evidence="12 17">Az39</strain>
    </source>
</reference>
<protein>
    <recommendedName>
        <fullName evidence="10">S-adenosylmethionine decarboxylase proenzyme</fullName>
        <shortName evidence="10">AdoMetDC</shortName>
        <shortName evidence="10">SAMDC</shortName>
        <ecNumber evidence="10">4.1.1.50</ecNumber>
    </recommendedName>
    <component>
        <recommendedName>
            <fullName evidence="10">S-adenosylmethionine decarboxylase beta chain</fullName>
        </recommendedName>
    </component>
    <component>
        <recommendedName>
            <fullName evidence="10">S-adenosylmethionine decarboxylase alpha chain</fullName>
        </recommendedName>
    </component>
</protein>
<keyword evidence="3 10" id="KW-0068">Autocatalytic cleavage</keyword>
<dbReference type="Proteomes" id="UP000027186">
    <property type="component" value="Chromosome"/>
</dbReference>
<gene>
    <name evidence="14" type="primary">speD</name>
    <name evidence="10" type="synonym">speH</name>
    <name evidence="12" type="ORF">ABAZ39_13855</name>
    <name evidence="14" type="ORF">ACJ41P_24725</name>
    <name evidence="15" type="ORF">C1S70_13805</name>
    <name evidence="16" type="ORF">D3093_10125</name>
    <name evidence="13" type="ORF">FH063_005283</name>
</gene>
<dbReference type="RefSeq" id="WP_014238981.1">
    <property type="nucleotide sequence ID" value="NZ_JBJLSN010000047.1"/>
</dbReference>
<dbReference type="Pfam" id="PF02675">
    <property type="entry name" value="AdoMet_dc"/>
    <property type="match status" value="1"/>
</dbReference>
<evidence type="ECO:0000256" key="5">
    <source>
        <dbReference type="ARBA" id="ARBA00023115"/>
    </source>
</evidence>
<evidence type="ECO:0000313" key="18">
    <source>
        <dbReference type="Proteomes" id="UP000236268"/>
    </source>
</evidence>
<keyword evidence="4 10" id="KW-0745">Spermidine biosynthesis</keyword>
<dbReference type="KEGG" id="aare:D3093_10125"/>
<evidence type="ECO:0000313" key="13">
    <source>
        <dbReference type="EMBL" id="KAA1055512.1"/>
    </source>
</evidence>
<keyword evidence="7 10" id="KW-0456">Lyase</keyword>
<feature type="compositionally biased region" description="Polar residues" evidence="11">
    <location>
        <begin position="23"/>
        <end position="35"/>
    </location>
</feature>
<evidence type="ECO:0000256" key="7">
    <source>
        <dbReference type="ARBA" id="ARBA00023239"/>
    </source>
</evidence>
<evidence type="ECO:0000313" key="15">
    <source>
        <dbReference type="EMBL" id="PNQ98229.1"/>
    </source>
</evidence>
<dbReference type="InterPro" id="IPR003826">
    <property type="entry name" value="AdoMetDC_fam_prok"/>
</dbReference>
<dbReference type="Gene3D" id="3.30.360.110">
    <property type="entry name" value="S-adenosylmethionine decarboxylase domain"/>
    <property type="match status" value="1"/>
</dbReference>
<dbReference type="EC" id="4.1.1.50" evidence="10"/>
<evidence type="ECO:0000256" key="2">
    <source>
        <dbReference type="ARBA" id="ARBA00022793"/>
    </source>
</evidence>
<feature type="chain" id="PRO_5044507759" description="S-adenosylmethionine decarboxylase beta chain" evidence="10">
    <location>
        <begin position="1"/>
        <end position="115"/>
    </location>
</feature>
<dbReference type="GO" id="GO:0008295">
    <property type="term" value="P:spermidine biosynthetic process"/>
    <property type="evidence" value="ECO:0007669"/>
    <property type="project" value="UniProtKB-UniRule"/>
</dbReference>
<feature type="active site" description="Proton acceptor; for processing activity" evidence="10">
    <location>
        <position position="121"/>
    </location>
</feature>
<dbReference type="Proteomes" id="UP000236268">
    <property type="component" value="Unassembled WGS sequence"/>
</dbReference>
<dbReference type="EMBL" id="VEWN01000006">
    <property type="protein sequence ID" value="KAA1055512.1"/>
    <property type="molecule type" value="Genomic_DNA"/>
</dbReference>
<comment type="PTM">
    <text evidence="10">Is synthesized initially as an inactive proenzyme. Formation of the active enzyme involves a self-maturation process in which the active site pyruvoyl group is generated from an internal serine residue via an autocatalytic post-translational modification. Two non-identical subunits are generated from the proenzyme in this reaction, and the pyruvate is formed at the N-terminus of the alpha chain, which is derived from the carboxyl end of the proenzyme. The post-translation cleavage follows an unusual pathway, termed non-hydrolytic serinolysis, in which the side chain hydroxyl group of the serine supplies its oxygen atom to form the C-terminus of the beta chain, while the remainder of the serine residue undergoes an oxidative deamination to produce ammonia and the pyruvoyl group blocking the N-terminus of the alpha chain.</text>
</comment>
<sequence>MAKTASLFQLGMDLGSDPRKAQTEGQISNRTNVTSGPWRESQDDRKDHFIVRDGKVCAGTHLIVDLWGAERLDELDHVRSTLIESVEVAGATLLHIHLHHFTPNGGISGVAVLAESHISIHTWPERGYAALDIFMCGDAQPMKAIPVLERAFKPTGVKCDELLRGETGS</sequence>
<feature type="site" description="Cleavage (non-hydrolytic); by autolysis" evidence="10">
    <location>
        <begin position="115"/>
        <end position="116"/>
    </location>
</feature>
<comment type="pathway">
    <text evidence="10">Amine and polyamine biosynthesis; S-adenosylmethioninamine biosynthesis; S-adenosylmethioninamine from S-adenosyl-L-methionine: step 1/1.</text>
</comment>
<dbReference type="InterPro" id="IPR042286">
    <property type="entry name" value="AdoMetDC_C"/>
</dbReference>
<reference evidence="15 18" key="2">
    <citation type="submission" date="2018-01" db="EMBL/GenBank/DDBJ databases">
        <title>Whole genome sequence of Azospirillum brasilense REC3 isolated from strawberry roots.</title>
        <authorList>
            <person name="Fontana C.A."/>
            <person name="Salazar S.M."/>
            <person name="Bassi D."/>
            <person name="Puglisi E."/>
            <person name="Lovaisa N.C."/>
            <person name="Toffoli L.M."/>
            <person name="Pedraza R."/>
            <person name="Cocconcelli P.S."/>
        </authorList>
    </citation>
    <scope>NUCLEOTIDE SEQUENCE [LARGE SCALE GENOMIC DNA]</scope>
    <source>
        <strain evidence="15 18">REC3</strain>
    </source>
</reference>
<evidence type="ECO:0000313" key="17">
    <source>
        <dbReference type="Proteomes" id="UP000027186"/>
    </source>
</evidence>
<dbReference type="InterPro" id="IPR016067">
    <property type="entry name" value="S-AdoMet_deCO2ase_core"/>
</dbReference>
<dbReference type="PANTHER" id="PTHR33866:SF2">
    <property type="entry name" value="S-ADENOSYLMETHIONINE DECARBOXYLASE PROENZYME"/>
    <property type="match status" value="1"/>
</dbReference>
<dbReference type="AlphaFoldDB" id="A0A060DJS9"/>
<dbReference type="HAMAP" id="MF_00464">
    <property type="entry name" value="AdoMetDC_1"/>
    <property type="match status" value="1"/>
</dbReference>
<evidence type="ECO:0000256" key="10">
    <source>
        <dbReference type="HAMAP-Rule" id="MF_00464"/>
    </source>
</evidence>
<dbReference type="InterPro" id="IPR042284">
    <property type="entry name" value="AdoMetDC_N"/>
</dbReference>
<evidence type="ECO:0000313" key="21">
    <source>
        <dbReference type="Proteomes" id="UP001628281"/>
    </source>
</evidence>
<keyword evidence="6 10" id="KW-0865">Zymogen</keyword>
<evidence type="ECO:0000256" key="9">
    <source>
        <dbReference type="ARBA" id="ARBA00023317"/>
    </source>
</evidence>
<feature type="chain" id="PRO_5044507760" description="S-adenosylmethionine decarboxylase alpha chain" evidence="10">
    <location>
        <begin position="116"/>
        <end position="169"/>
    </location>
</feature>
<dbReference type="GO" id="GO:0005829">
    <property type="term" value="C:cytosol"/>
    <property type="evidence" value="ECO:0007669"/>
    <property type="project" value="TreeGrafter"/>
</dbReference>
<dbReference type="GO" id="GO:0004014">
    <property type="term" value="F:adenosylmethionine decarboxylase activity"/>
    <property type="evidence" value="ECO:0007669"/>
    <property type="project" value="UniProtKB-UniRule"/>
</dbReference>
<comment type="function">
    <text evidence="10">Catalyzes the decarboxylation of S-adenosylmethionine to S-adenosylmethioninamine (dcAdoMet), the propylamine donor required for the synthesis of the polyamines spermine and spermidine from the diamine putrescine.</text>
</comment>
<evidence type="ECO:0000313" key="20">
    <source>
        <dbReference type="Proteomes" id="UP000325333"/>
    </source>
</evidence>
<dbReference type="EMBL" id="POWG01000013">
    <property type="protein sequence ID" value="PNQ98229.1"/>
    <property type="molecule type" value="Genomic_DNA"/>
</dbReference>
<dbReference type="EMBL" id="CP032321">
    <property type="protein sequence ID" value="QCN95582.1"/>
    <property type="molecule type" value="Genomic_DNA"/>
</dbReference>
<evidence type="ECO:0000313" key="16">
    <source>
        <dbReference type="EMBL" id="QCN95582.1"/>
    </source>
</evidence>
<dbReference type="PANTHER" id="PTHR33866">
    <property type="entry name" value="S-ADENOSYLMETHIONINE DECARBOXYLASE PROENZYME"/>
    <property type="match status" value="1"/>
</dbReference>
<accession>A0A060DJS9</accession>
<reference evidence="14 21" key="5">
    <citation type="submission" date="2024-11" db="EMBL/GenBank/DDBJ databases">
        <title>Draft genome sequences of two bacteria associated to sugarcane roots in Colombia.</title>
        <authorList>
            <person name="Pardo-Diaz S."/>
            <person name="Masmela-Mendoza J."/>
            <person name="Delgadillo-Duran P."/>
            <person name="Bautista E.J."/>
            <person name="Rojas-Tapias D.F."/>
        </authorList>
    </citation>
    <scope>NUCLEOTIDE SEQUENCE [LARGE SCALE GENOMIC DNA]</scope>
    <source>
        <strain evidence="14 21">Ap18</strain>
    </source>
</reference>
<comment type="catalytic activity">
    <reaction evidence="10">
        <text>S-adenosyl-L-methionine + H(+) = S-adenosyl 3-(methylsulfanyl)propylamine + CO2</text>
        <dbReference type="Rhea" id="RHEA:15981"/>
        <dbReference type="ChEBI" id="CHEBI:15378"/>
        <dbReference type="ChEBI" id="CHEBI:16526"/>
        <dbReference type="ChEBI" id="CHEBI:57443"/>
        <dbReference type="ChEBI" id="CHEBI:59789"/>
        <dbReference type="EC" id="4.1.1.50"/>
    </reaction>
</comment>
<dbReference type="NCBIfam" id="TIGR03330">
    <property type="entry name" value="SAM_DCase_Bsu"/>
    <property type="match status" value="1"/>
</dbReference>
<evidence type="ECO:0000313" key="12">
    <source>
        <dbReference type="EMBL" id="AIB13045.1"/>
    </source>
</evidence>
<name>A0A060DJS9_9PROT</name>
<keyword evidence="1 10" id="KW-0949">S-adenosyl-L-methionine</keyword>
<evidence type="ECO:0000256" key="11">
    <source>
        <dbReference type="SAM" id="MobiDB-lite"/>
    </source>
</evidence>
<evidence type="ECO:0000256" key="1">
    <source>
        <dbReference type="ARBA" id="ARBA00022691"/>
    </source>
</evidence>
<evidence type="ECO:0000313" key="19">
    <source>
        <dbReference type="Proteomes" id="UP000298595"/>
    </source>
</evidence>
<evidence type="ECO:0000256" key="4">
    <source>
        <dbReference type="ARBA" id="ARBA00023066"/>
    </source>
</evidence>
<feature type="modified residue" description="Pyruvic acid (Ser); by autocatalysis" evidence="10">
    <location>
        <position position="116"/>
    </location>
</feature>
<keyword evidence="2 10" id="KW-0210">Decarboxylase</keyword>
<dbReference type="Gene3D" id="3.30.160.750">
    <property type="match status" value="1"/>
</dbReference>
<dbReference type="Proteomes" id="UP001628281">
    <property type="component" value="Unassembled WGS sequence"/>
</dbReference>
<organism evidence="12 17">
    <name type="scientific">Azospirillum argentinense</name>
    <dbReference type="NCBI Taxonomy" id="2970906"/>
    <lineage>
        <taxon>Bacteria</taxon>
        <taxon>Pseudomonadati</taxon>
        <taxon>Pseudomonadota</taxon>
        <taxon>Alphaproteobacteria</taxon>
        <taxon>Rhodospirillales</taxon>
        <taxon>Azospirillaceae</taxon>
        <taxon>Azospirillum</taxon>
    </lineage>
</organism>
<dbReference type="InterPro" id="IPR017716">
    <property type="entry name" value="S-AdoMet_deCOase_pro-enz"/>
</dbReference>
<comment type="subunit">
    <text evidence="10">Heterotetramer of two alpha and two beta chains arranged as a dimer of alpha/beta heterodimers.</text>
</comment>
<evidence type="ECO:0000313" key="14">
    <source>
        <dbReference type="EMBL" id="MFL7904355.1"/>
    </source>
</evidence>
<dbReference type="Proteomes" id="UP000325333">
    <property type="component" value="Unassembled WGS sequence"/>
</dbReference>
<dbReference type="EMBL" id="CP007793">
    <property type="protein sequence ID" value="AIB13045.1"/>
    <property type="molecule type" value="Genomic_DNA"/>
</dbReference>
<dbReference type="UniPathway" id="UPA00331">
    <property type="reaction ID" value="UER00451"/>
</dbReference>
<dbReference type="KEGG" id="abq:ABAZ39_13855"/>
<feature type="active site" description="Proton donor; for catalytic activity" evidence="10">
    <location>
        <position position="136"/>
    </location>
</feature>
<keyword evidence="9 10" id="KW-0670">Pyruvate</keyword>
<dbReference type="Proteomes" id="UP000298595">
    <property type="component" value="Chromosome"/>
</dbReference>
<reference evidence="16 19" key="3">
    <citation type="submission" date="2018-09" db="EMBL/GenBank/DDBJ databases">
        <title>Whole genome based analysis of evolution and adaptive divergence in Indian and Brazilian strains of Azospirillum brasilense.</title>
        <authorList>
            <person name="Singh C."/>
            <person name="Tripathi A.K."/>
        </authorList>
    </citation>
    <scope>NUCLEOTIDE SEQUENCE [LARGE SCALE GENOMIC DNA]</scope>
    <source>
        <strain evidence="16 19">MTCC4035</strain>
    </source>
</reference>
<feature type="region of interest" description="Disordered" evidence="11">
    <location>
        <begin position="13"/>
        <end position="42"/>
    </location>
</feature>
<evidence type="ECO:0000256" key="8">
    <source>
        <dbReference type="ARBA" id="ARBA00023270"/>
    </source>
</evidence>
<keyword evidence="8 10" id="KW-0704">Schiff base</keyword>
<evidence type="ECO:0000256" key="3">
    <source>
        <dbReference type="ARBA" id="ARBA00022813"/>
    </source>
</evidence>
<proteinExistence type="inferred from homology"/>
<keyword evidence="21" id="KW-1185">Reference proteome</keyword>
<dbReference type="SUPFAM" id="SSF56276">
    <property type="entry name" value="S-adenosylmethionine decarboxylase"/>
    <property type="match status" value="1"/>
</dbReference>
<keyword evidence="5 10" id="KW-0620">Polyamine biosynthesis</keyword>
<evidence type="ECO:0000256" key="6">
    <source>
        <dbReference type="ARBA" id="ARBA00023145"/>
    </source>
</evidence>
<reference evidence="13 20" key="4">
    <citation type="submission" date="2019-07" db="EMBL/GenBank/DDBJ databases">
        <title>Genome sequencing of the stress-tolerant strain Azospirillum brasilense Az19.</title>
        <authorList>
            <person name="Maroniche G.A."/>
            <person name="Garcia J.E."/>
            <person name="Pagnussat L."/>
            <person name="Amenta M."/>
            <person name="Creus C.M."/>
        </authorList>
    </citation>
    <scope>NUCLEOTIDE SEQUENCE [LARGE SCALE GENOMIC DNA]</scope>
    <source>
        <strain evidence="13 20">Az19</strain>
    </source>
</reference>
<comment type="cofactor">
    <cofactor evidence="10">
        <name>pyruvate</name>
        <dbReference type="ChEBI" id="CHEBI:15361"/>
    </cofactor>
    <text evidence="10">Binds 1 pyruvoyl group covalently per subunit.</text>
</comment>
<feature type="active site" description="Schiff-base intermediate with substrate; via pyruvic acid" evidence="10">
    <location>
        <position position="116"/>
    </location>
</feature>
<dbReference type="EMBL" id="JBJLSN010000047">
    <property type="protein sequence ID" value="MFL7904355.1"/>
    <property type="molecule type" value="Genomic_DNA"/>
</dbReference>